<evidence type="ECO:0000313" key="2">
    <source>
        <dbReference type="EMBL" id="OWR46007.1"/>
    </source>
</evidence>
<gene>
    <name evidence="2" type="ORF">KGM_208819</name>
</gene>
<feature type="chain" id="PRO_5012736032" evidence="1">
    <location>
        <begin position="20"/>
        <end position="386"/>
    </location>
</feature>
<dbReference type="eggNOG" id="ENOG502TBSU">
    <property type="taxonomic scope" value="Eukaryota"/>
</dbReference>
<dbReference type="Proteomes" id="UP000007151">
    <property type="component" value="Unassembled WGS sequence"/>
</dbReference>
<dbReference type="AlphaFoldDB" id="A0A212EX31"/>
<keyword evidence="1" id="KW-0732">Signal</keyword>
<evidence type="ECO:0000313" key="3">
    <source>
        <dbReference type="Proteomes" id="UP000007151"/>
    </source>
</evidence>
<feature type="signal peptide" evidence="1">
    <location>
        <begin position="1"/>
        <end position="19"/>
    </location>
</feature>
<reference evidence="2 3" key="1">
    <citation type="journal article" date="2011" name="Cell">
        <title>The monarch butterfly genome yields insights into long-distance migration.</title>
        <authorList>
            <person name="Zhan S."/>
            <person name="Merlin C."/>
            <person name="Boore J.L."/>
            <person name="Reppert S.M."/>
        </authorList>
    </citation>
    <scope>NUCLEOTIDE SEQUENCE [LARGE SCALE GENOMIC DNA]</scope>
    <source>
        <strain evidence="2">F-2</strain>
    </source>
</reference>
<dbReference type="KEGG" id="dpl:KGM_208819"/>
<name>A0A212EX31_DANPL</name>
<sequence>MFILNCVILYLAFLSVTVSVKVNMEGTLSLGKDVMASLSHFFGNSFVNTRRSMTNIVEEDSITDIVRSSLLCRDISFCKDTRLFVEEYLIVLARSIHTILDSIVGNDFKKLVFESQLKHYMEIVRNILEIANKKITDDKVIYFWIHAIKKICAKFQEMAMILVEEDIQINVEKAQTLKKQLKQKIVIATALVEMKYQTKLCVVYDICVKSYEVTKSLSTLLESFKSLSEVKVRLFIRHFYEALFDSSFYSNLDEVTAHELQVILNDMAYSSETPTKKLLSTVHKIVEARIELLKNNEEEKLSHDALLVQSILSDMDHFYSVHKAEPFADFFQHFNYWAVGDVQINKHIRLVMKDIGKELWTVSNDLSIKLVNEVQVFLEMTIGPES</sequence>
<dbReference type="EMBL" id="AGBW02011862">
    <property type="protein sequence ID" value="OWR46007.1"/>
    <property type="molecule type" value="Genomic_DNA"/>
</dbReference>
<proteinExistence type="predicted"/>
<dbReference type="InParanoid" id="A0A212EX31"/>
<evidence type="ECO:0000256" key="1">
    <source>
        <dbReference type="SAM" id="SignalP"/>
    </source>
</evidence>
<keyword evidence="3" id="KW-1185">Reference proteome</keyword>
<accession>A0A212EX31</accession>
<comment type="caution">
    <text evidence="2">The sequence shown here is derived from an EMBL/GenBank/DDBJ whole genome shotgun (WGS) entry which is preliminary data.</text>
</comment>
<protein>
    <submittedName>
        <fullName evidence="2">Uncharacterized protein</fullName>
    </submittedName>
</protein>
<organism evidence="2 3">
    <name type="scientific">Danaus plexippus plexippus</name>
    <dbReference type="NCBI Taxonomy" id="278856"/>
    <lineage>
        <taxon>Eukaryota</taxon>
        <taxon>Metazoa</taxon>
        <taxon>Ecdysozoa</taxon>
        <taxon>Arthropoda</taxon>
        <taxon>Hexapoda</taxon>
        <taxon>Insecta</taxon>
        <taxon>Pterygota</taxon>
        <taxon>Neoptera</taxon>
        <taxon>Endopterygota</taxon>
        <taxon>Lepidoptera</taxon>
        <taxon>Glossata</taxon>
        <taxon>Ditrysia</taxon>
        <taxon>Papilionoidea</taxon>
        <taxon>Nymphalidae</taxon>
        <taxon>Danainae</taxon>
        <taxon>Danaini</taxon>
        <taxon>Danaina</taxon>
        <taxon>Danaus</taxon>
        <taxon>Danaus</taxon>
    </lineage>
</organism>